<evidence type="ECO:0000313" key="1">
    <source>
        <dbReference type="EMBL" id="KAK0640649.1"/>
    </source>
</evidence>
<dbReference type="InterPro" id="IPR032710">
    <property type="entry name" value="NTF2-like_dom_sf"/>
</dbReference>
<dbReference type="Proteomes" id="UP001174936">
    <property type="component" value="Unassembled WGS sequence"/>
</dbReference>
<accession>A0AA39XUU2</accession>
<proteinExistence type="predicted"/>
<keyword evidence="2" id="KW-1185">Reference proteome</keyword>
<dbReference type="SUPFAM" id="SSF54427">
    <property type="entry name" value="NTF2-like"/>
    <property type="match status" value="1"/>
</dbReference>
<organism evidence="1 2">
    <name type="scientific">Cercophora newfieldiana</name>
    <dbReference type="NCBI Taxonomy" id="92897"/>
    <lineage>
        <taxon>Eukaryota</taxon>
        <taxon>Fungi</taxon>
        <taxon>Dikarya</taxon>
        <taxon>Ascomycota</taxon>
        <taxon>Pezizomycotina</taxon>
        <taxon>Sordariomycetes</taxon>
        <taxon>Sordariomycetidae</taxon>
        <taxon>Sordariales</taxon>
        <taxon>Lasiosphaeriaceae</taxon>
        <taxon>Cercophora</taxon>
    </lineage>
</organism>
<feature type="non-terminal residue" evidence="1">
    <location>
        <position position="1"/>
    </location>
</feature>
<comment type="caution">
    <text evidence="1">The sequence shown here is derived from an EMBL/GenBank/DDBJ whole genome shotgun (WGS) entry which is preliminary data.</text>
</comment>
<dbReference type="Gene3D" id="3.10.450.50">
    <property type="match status" value="1"/>
</dbReference>
<dbReference type="InterPro" id="IPR050977">
    <property type="entry name" value="Fungal_Meroterpenoid_Isomerase"/>
</dbReference>
<protein>
    <recommendedName>
        <fullName evidence="3">SnoaL-like domain-containing protein</fullName>
    </recommendedName>
</protein>
<gene>
    <name evidence="1" type="ORF">B0T16DRAFT_290554</name>
</gene>
<dbReference type="AlphaFoldDB" id="A0AA39XUU2"/>
<sequence>SPRLATVQTLLAGYSSLSVPQLMHPLSKTFTHQVLPTSLGMPIRNRDSFAIHAKGIFSIFDTFRMAPEGMYEDKERDVVVIHARMEGLLSHNRGWWASECVMFVRLSDDGKKVEGIWEFVDSQKAVEMRRRFAP</sequence>
<evidence type="ECO:0008006" key="3">
    <source>
        <dbReference type="Google" id="ProtNLM"/>
    </source>
</evidence>
<name>A0AA39XUU2_9PEZI</name>
<evidence type="ECO:0000313" key="2">
    <source>
        <dbReference type="Proteomes" id="UP001174936"/>
    </source>
</evidence>
<reference evidence="1" key="1">
    <citation type="submission" date="2023-06" db="EMBL/GenBank/DDBJ databases">
        <title>Genome-scale phylogeny and comparative genomics of the fungal order Sordariales.</title>
        <authorList>
            <consortium name="Lawrence Berkeley National Laboratory"/>
            <person name="Hensen N."/>
            <person name="Bonometti L."/>
            <person name="Westerberg I."/>
            <person name="Brannstrom I.O."/>
            <person name="Guillou S."/>
            <person name="Cros-Aarteil S."/>
            <person name="Calhoun S."/>
            <person name="Haridas S."/>
            <person name="Kuo A."/>
            <person name="Mondo S."/>
            <person name="Pangilinan J."/>
            <person name="Riley R."/>
            <person name="Labutti K."/>
            <person name="Andreopoulos B."/>
            <person name="Lipzen A."/>
            <person name="Chen C."/>
            <person name="Yanf M."/>
            <person name="Daum C."/>
            <person name="Ng V."/>
            <person name="Clum A."/>
            <person name="Steindorff A."/>
            <person name="Ohm R."/>
            <person name="Martin F."/>
            <person name="Silar P."/>
            <person name="Natvig D."/>
            <person name="Lalanne C."/>
            <person name="Gautier V."/>
            <person name="Ament-Velasquez S.L."/>
            <person name="Kruys A."/>
            <person name="Hutchinson M.I."/>
            <person name="Powell A.J."/>
            <person name="Barry K."/>
            <person name="Miller A.N."/>
            <person name="Grigoriev I.V."/>
            <person name="Debuchy R."/>
            <person name="Gladieux P."/>
            <person name="Thoren M.H."/>
            <person name="Johannesson H."/>
        </authorList>
    </citation>
    <scope>NUCLEOTIDE SEQUENCE</scope>
    <source>
        <strain evidence="1">SMH2532-1</strain>
    </source>
</reference>
<dbReference type="PANTHER" id="PTHR39598">
    <property type="entry name" value="AUSTINOL SYNTHESIS PROTEIN F-RELATED"/>
    <property type="match status" value="1"/>
</dbReference>
<dbReference type="EMBL" id="JAULSV010000006">
    <property type="protein sequence ID" value="KAK0640649.1"/>
    <property type="molecule type" value="Genomic_DNA"/>
</dbReference>
<dbReference type="PANTHER" id="PTHR39598:SF1">
    <property type="entry name" value="AUSTINOID BIOSYNTHESIS CLUSTERS PROTEIN F-RELATED"/>
    <property type="match status" value="1"/>
</dbReference>
<feature type="non-terminal residue" evidence="1">
    <location>
        <position position="134"/>
    </location>
</feature>